<evidence type="ECO:0000313" key="8">
    <source>
        <dbReference type="EMBL" id="RIV42755.1"/>
    </source>
</evidence>
<dbReference type="InterPro" id="IPR029063">
    <property type="entry name" value="SAM-dependent_MTases_sf"/>
</dbReference>
<dbReference type="PIRSF" id="PIRSF003085">
    <property type="entry name" value="CMAS"/>
    <property type="match status" value="1"/>
</dbReference>
<keyword evidence="5" id="KW-0443">Lipid metabolism</keyword>
<keyword evidence="11" id="KW-1185">Reference proteome</keyword>
<dbReference type="OrthoDB" id="9782855at2"/>
<dbReference type="InterPro" id="IPR003333">
    <property type="entry name" value="CMAS"/>
</dbReference>
<dbReference type="GO" id="GO:0032259">
    <property type="term" value="P:methylation"/>
    <property type="evidence" value="ECO:0007669"/>
    <property type="project" value="UniProtKB-KW"/>
</dbReference>
<dbReference type="Pfam" id="PF25371">
    <property type="entry name" value="DUF7884"/>
    <property type="match status" value="1"/>
</dbReference>
<evidence type="ECO:0000256" key="6">
    <source>
        <dbReference type="PIRSR" id="PIRSR003085-1"/>
    </source>
</evidence>
<sequence length="407" mass="46537">MTTLTKTIDKVLIKTFLKNISDQTFTLVFWDGETHEIGEGESKFKIIIHNFPGKKELFADPSTALGEAYMTGDIELVGNLQEIVESIMRRNKSFLNESKLLGMLGKCSPAGKRKSERDIAHHYDIGNDFYALWLDPTMSYSCAYFKTGSDNLYDAQMNKIHHILKKLNLREGQTLLDIGCGWGFLAIEAAKKYRVRVLGITLSKEQLKKAQERIKDEGLQVLVAVKLMDYRDLEKTGLKFDRVVSVGMAEHVGKANLPLYLKNVNAVLHETGLFLLHNITNMLETEVNGFIAKYIFPGGYIPSLREELYLAADLGFHTIDIESLRLHYMKTLMHWAERFEGNMDKIETMFDTKFIRMWRLYLNACASAFHCAKIDVHQILLSKGANNQLPLTRQYIYDMPGNKFGNR</sequence>
<evidence type="ECO:0000256" key="5">
    <source>
        <dbReference type="ARBA" id="ARBA00023098"/>
    </source>
</evidence>
<dbReference type="GO" id="GO:0008168">
    <property type="term" value="F:methyltransferase activity"/>
    <property type="evidence" value="ECO:0007669"/>
    <property type="project" value="UniProtKB-KW"/>
</dbReference>
<dbReference type="PANTHER" id="PTHR43667:SF1">
    <property type="entry name" value="CYCLOPROPANE-FATTY-ACYL-PHOSPHOLIPID SYNTHASE"/>
    <property type="match status" value="1"/>
</dbReference>
<comment type="similarity">
    <text evidence="1">Belongs to the CFA/CMAS family.</text>
</comment>
<evidence type="ECO:0000259" key="7">
    <source>
        <dbReference type="Pfam" id="PF25371"/>
    </source>
</evidence>
<feature type="active site" evidence="6">
    <location>
        <position position="365"/>
    </location>
</feature>
<evidence type="ECO:0000313" key="10">
    <source>
        <dbReference type="Proteomes" id="UP000266691"/>
    </source>
</evidence>
<reference evidence="8 10" key="1">
    <citation type="submission" date="2018-08" db="EMBL/GenBank/DDBJ databases">
        <title>Proposal of Muricauda 72 sp.nov. and Muricauda NH166 sp.nov., isolated from seawater.</title>
        <authorList>
            <person name="Cheng H."/>
            <person name="Wu Y.-H."/>
            <person name="Guo L.-L."/>
            <person name="Xu X.-W."/>
        </authorList>
    </citation>
    <scope>NUCLEOTIDE SEQUENCE [LARGE SCALE GENOMIC DNA]</scope>
    <source>
        <strain evidence="8 10">72</strain>
    </source>
</reference>
<dbReference type="Pfam" id="PF02353">
    <property type="entry name" value="CMAS"/>
    <property type="match status" value="1"/>
</dbReference>
<dbReference type="EMBL" id="QXFI01000033">
    <property type="protein sequence ID" value="RIV42755.1"/>
    <property type="molecule type" value="Genomic_DNA"/>
</dbReference>
<dbReference type="Proteomes" id="UP000266691">
    <property type="component" value="Unassembled WGS sequence"/>
</dbReference>
<name>A0A3A1NJJ4_9FLAO</name>
<protein>
    <submittedName>
        <fullName evidence="8">Class I SAM-dependent methyltransferase</fullName>
    </submittedName>
</protein>
<accession>A0A3A1NJJ4</accession>
<dbReference type="RefSeq" id="WP_119648270.1">
    <property type="nucleotide sequence ID" value="NZ_QXFI01000033.1"/>
</dbReference>
<dbReference type="InterPro" id="IPR057206">
    <property type="entry name" value="DUF7884"/>
</dbReference>
<dbReference type="Proteomes" id="UP000321621">
    <property type="component" value="Unassembled WGS sequence"/>
</dbReference>
<evidence type="ECO:0000256" key="1">
    <source>
        <dbReference type="ARBA" id="ARBA00010815"/>
    </source>
</evidence>
<dbReference type="InterPro" id="IPR050723">
    <property type="entry name" value="CFA/CMAS"/>
</dbReference>
<keyword evidence="2 8" id="KW-0489">Methyltransferase</keyword>
<dbReference type="AlphaFoldDB" id="A0A3A1NJJ4"/>
<dbReference type="EMBL" id="VNWK01000033">
    <property type="protein sequence ID" value="TXJ91946.1"/>
    <property type="molecule type" value="Genomic_DNA"/>
</dbReference>
<evidence type="ECO:0000256" key="3">
    <source>
        <dbReference type="ARBA" id="ARBA00022679"/>
    </source>
</evidence>
<evidence type="ECO:0000256" key="2">
    <source>
        <dbReference type="ARBA" id="ARBA00022603"/>
    </source>
</evidence>
<evidence type="ECO:0000256" key="4">
    <source>
        <dbReference type="ARBA" id="ARBA00022691"/>
    </source>
</evidence>
<dbReference type="SUPFAM" id="SSF53335">
    <property type="entry name" value="S-adenosyl-L-methionine-dependent methyltransferases"/>
    <property type="match status" value="1"/>
</dbReference>
<keyword evidence="3 8" id="KW-0808">Transferase</keyword>
<reference evidence="9 11" key="2">
    <citation type="submission" date="2019-07" db="EMBL/GenBank/DDBJ databases">
        <title>Draft genome of two Muricauda strains isolated from deep sea.</title>
        <authorList>
            <person name="Sun C."/>
        </authorList>
    </citation>
    <scope>NUCLEOTIDE SEQUENCE [LARGE SCALE GENOMIC DNA]</scope>
    <source>
        <strain evidence="9 11">72</strain>
    </source>
</reference>
<gene>
    <name evidence="8" type="ORF">D2V05_14115</name>
    <name evidence="9" type="ORF">FQ017_13985</name>
</gene>
<keyword evidence="4" id="KW-0949">S-adenosyl-L-methionine</keyword>
<dbReference type="GO" id="GO:0008610">
    <property type="term" value="P:lipid biosynthetic process"/>
    <property type="evidence" value="ECO:0007669"/>
    <property type="project" value="InterPro"/>
</dbReference>
<dbReference type="Gene3D" id="3.40.50.150">
    <property type="entry name" value="Vaccinia Virus protein VP39"/>
    <property type="match status" value="1"/>
</dbReference>
<evidence type="ECO:0000313" key="11">
    <source>
        <dbReference type="Proteomes" id="UP000321621"/>
    </source>
</evidence>
<feature type="domain" description="DUF7884" evidence="7">
    <location>
        <begin position="13"/>
        <end position="99"/>
    </location>
</feature>
<organism evidence="8 10">
    <name type="scientific">Flagellimonas pelagia</name>
    <dbReference type="NCBI Taxonomy" id="2306998"/>
    <lineage>
        <taxon>Bacteria</taxon>
        <taxon>Pseudomonadati</taxon>
        <taxon>Bacteroidota</taxon>
        <taxon>Flavobacteriia</taxon>
        <taxon>Flavobacteriales</taxon>
        <taxon>Flavobacteriaceae</taxon>
        <taxon>Flagellimonas</taxon>
    </lineage>
</organism>
<comment type="caution">
    <text evidence="8">The sequence shown here is derived from an EMBL/GenBank/DDBJ whole genome shotgun (WGS) entry which is preliminary data.</text>
</comment>
<proteinExistence type="inferred from homology"/>
<evidence type="ECO:0000313" key="9">
    <source>
        <dbReference type="EMBL" id="TXJ91946.1"/>
    </source>
</evidence>
<dbReference type="CDD" id="cd02440">
    <property type="entry name" value="AdoMet_MTases"/>
    <property type="match status" value="1"/>
</dbReference>
<dbReference type="PANTHER" id="PTHR43667">
    <property type="entry name" value="CYCLOPROPANE-FATTY-ACYL-PHOSPHOLIPID SYNTHASE"/>
    <property type="match status" value="1"/>
</dbReference>